<dbReference type="PANTHER" id="PTHR35587">
    <property type="entry name" value="EXPRESSED PROTEIN"/>
    <property type="match status" value="1"/>
</dbReference>
<reference evidence="2 3" key="1">
    <citation type="journal article" date="2018" name="PLoS Genet.">
        <title>Repeat elements organise 3D genome structure and mediate transcription in the filamentous fungus Epichloe festucae.</title>
        <authorList>
            <person name="Winter D.J."/>
            <person name="Ganley A.R.D."/>
            <person name="Young C.A."/>
            <person name="Liachko I."/>
            <person name="Schardl C.L."/>
            <person name="Dupont P.Y."/>
            <person name="Berry D."/>
            <person name="Ram A."/>
            <person name="Scott B."/>
            <person name="Cox M.P."/>
        </authorList>
    </citation>
    <scope>NUCLEOTIDE SEQUENCE [LARGE SCALE GENOMIC DNA]</scope>
    <source>
        <strain evidence="2 3">Fl1</strain>
    </source>
</reference>
<feature type="region of interest" description="Disordered" evidence="1">
    <location>
        <begin position="46"/>
        <end position="141"/>
    </location>
</feature>
<evidence type="ECO:0000313" key="3">
    <source>
        <dbReference type="Proteomes" id="UP000594364"/>
    </source>
</evidence>
<organism evidence="2 3">
    <name type="scientific">Epichloe festucae (strain Fl1)</name>
    <dbReference type="NCBI Taxonomy" id="877507"/>
    <lineage>
        <taxon>Eukaryota</taxon>
        <taxon>Fungi</taxon>
        <taxon>Dikarya</taxon>
        <taxon>Ascomycota</taxon>
        <taxon>Pezizomycotina</taxon>
        <taxon>Sordariomycetes</taxon>
        <taxon>Hypocreomycetidae</taxon>
        <taxon>Hypocreales</taxon>
        <taxon>Clavicipitaceae</taxon>
        <taxon>Epichloe</taxon>
    </lineage>
</organism>
<name>A0A7S9KQ75_EPIFF</name>
<dbReference type="AlphaFoldDB" id="A0A7S9KQ75"/>
<dbReference type="OrthoDB" id="2873061at2759"/>
<feature type="compositionally biased region" description="Pro residues" evidence="1">
    <location>
        <begin position="118"/>
        <end position="128"/>
    </location>
</feature>
<dbReference type="Proteomes" id="UP000594364">
    <property type="component" value="Chromosome 2"/>
</dbReference>
<evidence type="ECO:0000313" key="2">
    <source>
        <dbReference type="EMBL" id="QPG97720.1"/>
    </source>
</evidence>
<evidence type="ECO:0000256" key="1">
    <source>
        <dbReference type="SAM" id="MobiDB-lite"/>
    </source>
</evidence>
<feature type="compositionally biased region" description="Polar residues" evidence="1">
    <location>
        <begin position="1"/>
        <end position="17"/>
    </location>
</feature>
<gene>
    <name evidence="2" type="ORF">C2857_006764</name>
</gene>
<dbReference type="EMBL" id="CP031386">
    <property type="protein sequence ID" value="QPG97720.1"/>
    <property type="molecule type" value="Genomic_DNA"/>
</dbReference>
<proteinExistence type="predicted"/>
<dbReference type="PANTHER" id="PTHR35587:SF4">
    <property type="match status" value="1"/>
</dbReference>
<sequence>MSKNVTNAHTAPPSSTHGIHFTQPLASHRPFRNTYFIVKNLNHVDEYNAEDDDRGPDTRNGSPSEEEEEGRAPPPPQPKPTKTGRPAQKKRKRPFNDAWGGEEDGQNQLARRQKQAQPAPPAPQPAPAPAQNQVVAQKDEKKNPLKLRLDLNLDVEIELRAKIHGDITLALLFRLNEFIVASDDNDMP</sequence>
<accession>A0A7S9KQ75</accession>
<keyword evidence="3" id="KW-1185">Reference proteome</keyword>
<protein>
    <submittedName>
        <fullName evidence="2">Uncharacterized protein</fullName>
    </submittedName>
</protein>
<feature type="region of interest" description="Disordered" evidence="1">
    <location>
        <begin position="1"/>
        <end position="21"/>
    </location>
</feature>